<feature type="region of interest" description="Disordered" evidence="1">
    <location>
        <begin position="54"/>
        <end position="79"/>
    </location>
</feature>
<dbReference type="Proteomes" id="UP000232722">
    <property type="component" value="Unassembled WGS sequence"/>
</dbReference>
<feature type="compositionally biased region" description="Acidic residues" evidence="1">
    <location>
        <begin position="54"/>
        <end position="65"/>
    </location>
</feature>
<evidence type="ECO:0000313" key="5">
    <source>
        <dbReference type="Proteomes" id="UP000232722"/>
    </source>
</evidence>
<evidence type="ECO:0000313" key="3">
    <source>
        <dbReference type="EMBL" id="PKC70741.1"/>
    </source>
</evidence>
<dbReference type="OrthoDB" id="2403806at2759"/>
<proteinExistence type="predicted"/>
<reference evidence="2 5" key="2">
    <citation type="submission" date="2017-09" db="EMBL/GenBank/DDBJ databases">
        <title>Extensive intraspecific genome diversity in a model arbuscular mycorrhizal fungus.</title>
        <authorList>
            <person name="Chen E.C."/>
            <person name="Morin E."/>
            <person name="Beaudet D."/>
            <person name="Noel J."/>
            <person name="Ndikumana S."/>
            <person name="Charron P."/>
            <person name="St-Onge C."/>
            <person name="Giorgi J."/>
            <person name="Grigoriev I.V."/>
            <person name="Roux C."/>
            <person name="Martin F.M."/>
            <person name="Corradi N."/>
        </authorList>
    </citation>
    <scope>NUCLEOTIDE SEQUENCE [LARGE SCALE GENOMIC DNA]</scope>
    <source>
        <strain evidence="2 5">A5</strain>
    </source>
</reference>
<dbReference type="EMBL" id="LLXH01000204">
    <property type="protein sequence ID" value="PKC70741.1"/>
    <property type="molecule type" value="Genomic_DNA"/>
</dbReference>
<reference evidence="3 4" key="4">
    <citation type="submission" date="2017-10" db="EMBL/GenBank/DDBJ databases">
        <title>Genome analyses suggest a sexual origin of heterokaryosis in a supposedly ancient asexual fungus.</title>
        <authorList>
            <person name="Corradi N."/>
            <person name="Sedzielewska K."/>
            <person name="Noel J."/>
            <person name="Charron P."/>
            <person name="Farinelli L."/>
            <person name="Marton T."/>
            <person name="Kruger M."/>
            <person name="Pelin A."/>
            <person name="Brachmann A."/>
            <person name="Corradi N."/>
        </authorList>
    </citation>
    <scope>NUCLEOTIDE SEQUENCE [LARGE SCALE GENOMIC DNA]</scope>
    <source>
        <strain evidence="3 4">A1</strain>
    </source>
</reference>
<dbReference type="VEuPathDB" id="FungiDB:FUN_011892"/>
<sequence length="79" mass="9451">MPQGAKIEDRVAVLEHLLKEYYLDAYYLEKLRTTRNRYLKLQEQYNDLEGVEILNEEDNHDDDFNDNAYSEKGSTSYKK</sequence>
<protein>
    <submittedName>
        <fullName evidence="3">Uncharacterized protein</fullName>
    </submittedName>
</protein>
<dbReference type="VEuPathDB" id="FungiDB:RhiirA1_413997"/>
<evidence type="ECO:0000256" key="1">
    <source>
        <dbReference type="SAM" id="MobiDB-lite"/>
    </source>
</evidence>
<evidence type="ECO:0000313" key="4">
    <source>
        <dbReference type="Proteomes" id="UP000232688"/>
    </source>
</evidence>
<dbReference type="AlphaFoldDB" id="A0A2I1E6C6"/>
<accession>A0A2I1E6C6</accession>
<evidence type="ECO:0000313" key="2">
    <source>
        <dbReference type="EMBL" id="PKC08646.1"/>
    </source>
</evidence>
<name>A0A2I1E6C6_9GLOM</name>
<reference evidence="3 4" key="3">
    <citation type="submission" date="2017-10" db="EMBL/GenBank/DDBJ databases">
        <title>Extensive intraspecific genome diversity in a model arbuscular mycorrhizal fungus.</title>
        <authorList>
            <person name="Chen E.C.H."/>
            <person name="Morin E."/>
            <person name="Baudet D."/>
            <person name="Noel J."/>
            <person name="Ndikumana S."/>
            <person name="Charron P."/>
            <person name="St-Onge C."/>
            <person name="Giorgi J."/>
            <person name="Grigoriev I.V."/>
            <person name="Roux C."/>
            <person name="Martin F.M."/>
            <person name="Corradi N."/>
        </authorList>
    </citation>
    <scope>NUCLEOTIDE SEQUENCE [LARGE SCALE GENOMIC DNA]</scope>
    <source>
        <strain evidence="3 4">A1</strain>
    </source>
</reference>
<reference evidence="2 5" key="1">
    <citation type="submission" date="2016-04" db="EMBL/GenBank/DDBJ databases">
        <title>Genome analyses suggest a sexual origin of heterokaryosis in a supposedly ancient asexual fungus.</title>
        <authorList>
            <person name="Ropars J."/>
            <person name="Sedzielewska K."/>
            <person name="Noel J."/>
            <person name="Charron P."/>
            <person name="Farinelli L."/>
            <person name="Marton T."/>
            <person name="Kruger M."/>
            <person name="Pelin A."/>
            <person name="Brachmann A."/>
            <person name="Corradi N."/>
        </authorList>
    </citation>
    <scope>NUCLEOTIDE SEQUENCE [LARGE SCALE GENOMIC DNA]</scope>
    <source>
        <strain evidence="2 5">A5</strain>
    </source>
</reference>
<dbReference type="EMBL" id="LLXJ01000527">
    <property type="protein sequence ID" value="PKC08646.1"/>
    <property type="molecule type" value="Genomic_DNA"/>
</dbReference>
<gene>
    <name evidence="3" type="ORF">RhiirA1_413997</name>
    <name evidence="2" type="ORF">RhiirA5_357668</name>
</gene>
<dbReference type="Proteomes" id="UP000232688">
    <property type="component" value="Unassembled WGS sequence"/>
</dbReference>
<comment type="caution">
    <text evidence="3">The sequence shown here is derived from an EMBL/GenBank/DDBJ whole genome shotgun (WGS) entry which is preliminary data.</text>
</comment>
<dbReference type="VEuPathDB" id="FungiDB:RhiirFUN_010804"/>
<organism evidence="3 4">
    <name type="scientific">Rhizophagus irregularis</name>
    <dbReference type="NCBI Taxonomy" id="588596"/>
    <lineage>
        <taxon>Eukaryota</taxon>
        <taxon>Fungi</taxon>
        <taxon>Fungi incertae sedis</taxon>
        <taxon>Mucoromycota</taxon>
        <taxon>Glomeromycotina</taxon>
        <taxon>Glomeromycetes</taxon>
        <taxon>Glomerales</taxon>
        <taxon>Glomeraceae</taxon>
        <taxon>Rhizophagus</taxon>
    </lineage>
</organism>